<comment type="catalytic activity">
    <reaction evidence="7">
        <text>L-homoserine + ATP = O-phospho-L-homoserine + ADP + H(+)</text>
        <dbReference type="Rhea" id="RHEA:13985"/>
        <dbReference type="ChEBI" id="CHEBI:15378"/>
        <dbReference type="ChEBI" id="CHEBI:30616"/>
        <dbReference type="ChEBI" id="CHEBI:57476"/>
        <dbReference type="ChEBI" id="CHEBI:57590"/>
        <dbReference type="ChEBI" id="CHEBI:456216"/>
        <dbReference type="EC" id="2.7.1.39"/>
    </reaction>
</comment>
<dbReference type="AlphaFoldDB" id="X0PBA0"/>
<evidence type="ECO:0000313" key="12">
    <source>
        <dbReference type="EMBL" id="KRM10346.1"/>
    </source>
</evidence>
<name>X0PBA0_9LACO</name>
<dbReference type="GO" id="GO:0005524">
    <property type="term" value="F:ATP binding"/>
    <property type="evidence" value="ECO:0007669"/>
    <property type="project" value="UniProtKB-UniRule"/>
</dbReference>
<dbReference type="PANTHER" id="PTHR20861:SF1">
    <property type="entry name" value="HOMOSERINE KINASE"/>
    <property type="match status" value="1"/>
</dbReference>
<dbReference type="GO" id="GO:0009088">
    <property type="term" value="P:threonine biosynthetic process"/>
    <property type="evidence" value="ECO:0007669"/>
    <property type="project" value="UniProtKB-UniRule"/>
</dbReference>
<keyword evidence="3 7" id="KW-0791">Threonine biosynthesis</keyword>
<dbReference type="EMBL" id="AZFY01000032">
    <property type="protein sequence ID" value="KRM10346.1"/>
    <property type="molecule type" value="Genomic_DNA"/>
</dbReference>
<dbReference type="HAMAP" id="MF_00384">
    <property type="entry name" value="Homoser_kinase"/>
    <property type="match status" value="1"/>
</dbReference>
<dbReference type="EMBL" id="BAKI01000028">
    <property type="protein sequence ID" value="GAF37264.1"/>
    <property type="molecule type" value="Genomic_DNA"/>
</dbReference>
<dbReference type="InterPro" id="IPR036554">
    <property type="entry name" value="GHMP_kinase_C_sf"/>
</dbReference>
<evidence type="ECO:0000313" key="13">
    <source>
        <dbReference type="Proteomes" id="UP000019488"/>
    </source>
</evidence>
<keyword evidence="1 7" id="KW-0028">Amino-acid biosynthesis</keyword>
<gene>
    <name evidence="7" type="primary">thrB</name>
    <name evidence="12" type="ORF">FD41_GL002144</name>
    <name evidence="11" type="ORF">JCM14108_2283</name>
</gene>
<evidence type="ECO:0000313" key="14">
    <source>
        <dbReference type="Proteomes" id="UP000051966"/>
    </source>
</evidence>
<reference evidence="12 14" key="2">
    <citation type="journal article" date="2015" name="Genome Announc.">
        <title>Expanding the biotechnology potential of lactobacilli through comparative genomics of 213 strains and associated genera.</title>
        <authorList>
            <person name="Sun Z."/>
            <person name="Harris H.M."/>
            <person name="McCann A."/>
            <person name="Guo C."/>
            <person name="Argimon S."/>
            <person name="Zhang W."/>
            <person name="Yang X."/>
            <person name="Jeffery I.B."/>
            <person name="Cooney J.C."/>
            <person name="Kagawa T.F."/>
            <person name="Liu W."/>
            <person name="Song Y."/>
            <person name="Salvetti E."/>
            <person name="Wrobel A."/>
            <person name="Rasinkangas P."/>
            <person name="Parkhill J."/>
            <person name="Rea M.C."/>
            <person name="O'Sullivan O."/>
            <person name="Ritari J."/>
            <person name="Douillard F.P."/>
            <person name="Paul Ross R."/>
            <person name="Yang R."/>
            <person name="Briner A.E."/>
            <person name="Felis G.E."/>
            <person name="de Vos W.M."/>
            <person name="Barrangou R."/>
            <person name="Klaenhammer T.R."/>
            <person name="Caufield P.W."/>
            <person name="Cui Y."/>
            <person name="Zhang H."/>
            <person name="O'Toole P.W."/>
        </authorList>
    </citation>
    <scope>NUCLEOTIDE SEQUENCE [LARGE SCALE GENOMIC DNA]</scope>
    <source>
        <strain evidence="12 14">DSM 18382</strain>
    </source>
</reference>
<dbReference type="NCBIfam" id="TIGR00191">
    <property type="entry name" value="thrB"/>
    <property type="match status" value="1"/>
</dbReference>
<feature type="domain" description="GHMP kinase N-terminal" evidence="9">
    <location>
        <begin position="58"/>
        <end position="136"/>
    </location>
</feature>
<dbReference type="SUPFAM" id="SSF55060">
    <property type="entry name" value="GHMP Kinase, C-terminal domain"/>
    <property type="match status" value="1"/>
</dbReference>
<accession>X0PBA0</accession>
<comment type="caution">
    <text evidence="11">The sequence shown here is derived from an EMBL/GenBank/DDBJ whole genome shotgun (WGS) entry which is preliminary data.</text>
</comment>
<comment type="similarity">
    <text evidence="7">Belongs to the GHMP kinase family. Homoserine kinase subfamily.</text>
</comment>
<dbReference type="Gene3D" id="3.30.230.10">
    <property type="match status" value="1"/>
</dbReference>
<keyword evidence="5 7" id="KW-0418">Kinase</keyword>
<evidence type="ECO:0000256" key="6">
    <source>
        <dbReference type="ARBA" id="ARBA00022840"/>
    </source>
</evidence>
<dbReference type="PIRSF" id="PIRSF000676">
    <property type="entry name" value="Homoser_kin"/>
    <property type="match status" value="1"/>
</dbReference>
<reference evidence="11" key="1">
    <citation type="journal article" date="2014" name="Genome Announc.">
        <title>Draft Genome Sequences of Two Lactobacillus Strains, L. farraginis JCM 14108T and L. composti JCM 14202T, Isolated from Compost of Distilled Shochu Residue.</title>
        <authorList>
            <person name="Yuki M."/>
            <person name="Oshima K."/>
            <person name="Suda W."/>
            <person name="Kitahara M."/>
            <person name="Kitamura K."/>
            <person name="Iida T."/>
            <person name="Hattori M."/>
            <person name="Ohkuma M."/>
        </authorList>
    </citation>
    <scope>NUCLEOTIDE SEQUENCE [LARGE SCALE GENOMIC DNA]</scope>
    <source>
        <strain evidence="11">JCM 14108</strain>
    </source>
</reference>
<dbReference type="Pfam" id="PF08544">
    <property type="entry name" value="GHMP_kinases_C"/>
    <property type="match status" value="1"/>
</dbReference>
<dbReference type="SUPFAM" id="SSF54211">
    <property type="entry name" value="Ribosomal protein S5 domain 2-like"/>
    <property type="match status" value="1"/>
</dbReference>
<evidence type="ECO:0000256" key="7">
    <source>
        <dbReference type="HAMAP-Rule" id="MF_00384"/>
    </source>
</evidence>
<evidence type="ECO:0000259" key="10">
    <source>
        <dbReference type="Pfam" id="PF08544"/>
    </source>
</evidence>
<comment type="subcellular location">
    <subcellularLocation>
        <location evidence="7">Cytoplasm</location>
    </subcellularLocation>
</comment>
<dbReference type="EC" id="2.7.1.39" evidence="7 8"/>
<dbReference type="Proteomes" id="UP000051966">
    <property type="component" value="Unassembled WGS sequence"/>
</dbReference>
<evidence type="ECO:0000256" key="8">
    <source>
        <dbReference type="NCBIfam" id="TIGR00191"/>
    </source>
</evidence>
<dbReference type="InterPro" id="IPR000870">
    <property type="entry name" value="Homoserine_kinase"/>
</dbReference>
<dbReference type="InterPro" id="IPR013750">
    <property type="entry name" value="GHMP_kinase_C_dom"/>
</dbReference>
<dbReference type="STRING" id="1423743.FD41_GL002144"/>
<sequence>MMAKIIVRVPATSANVGSGMDSVGIAFHMYYTVIVEEQTDQWKVNHALGSDIPTDERNLIVQTILKVDPDIHPHQLTVISDVPIAHGLGSSTTAVVAGIKIANALGNHNWPIEEQLTLGADFEGHPENVSAAILGGMAVSTFDGRNVLATKLTLPDIHALVYIRPDGLSEVESRKKLPKTIDYPTAVRASSRENVFIALVAQGQFDKAVSLVENDQFHEPYRKDLVPEMSIIRETAHTLDIHGTYLSGAGPTVVTLGDKSTLTQLRIELQEKNLNGSLRLLAVDEQGATVRGE</sequence>
<dbReference type="GO" id="GO:0005737">
    <property type="term" value="C:cytoplasm"/>
    <property type="evidence" value="ECO:0007669"/>
    <property type="project" value="UniProtKB-SubCell"/>
</dbReference>
<evidence type="ECO:0000256" key="4">
    <source>
        <dbReference type="ARBA" id="ARBA00022741"/>
    </source>
</evidence>
<keyword evidence="14" id="KW-1185">Reference proteome</keyword>
<keyword evidence="7" id="KW-0963">Cytoplasm</keyword>
<dbReference type="PRINTS" id="PR00958">
    <property type="entry name" value="HOMSERKINASE"/>
</dbReference>
<dbReference type="Proteomes" id="UP000019488">
    <property type="component" value="Unassembled WGS sequence"/>
</dbReference>
<evidence type="ECO:0000256" key="1">
    <source>
        <dbReference type="ARBA" id="ARBA00022605"/>
    </source>
</evidence>
<keyword evidence="6 7" id="KW-0067">ATP-binding</keyword>
<dbReference type="PANTHER" id="PTHR20861">
    <property type="entry name" value="HOMOSERINE/4-DIPHOSPHOCYTIDYL-2-C-METHYL-D-ERYTHRITOL KINASE"/>
    <property type="match status" value="1"/>
</dbReference>
<dbReference type="eggNOG" id="COG0083">
    <property type="taxonomic scope" value="Bacteria"/>
</dbReference>
<organism evidence="11 13">
    <name type="scientific">Lentilactobacillus farraginis DSM 18382 = JCM 14108</name>
    <dbReference type="NCBI Taxonomy" id="1423743"/>
    <lineage>
        <taxon>Bacteria</taxon>
        <taxon>Bacillati</taxon>
        <taxon>Bacillota</taxon>
        <taxon>Bacilli</taxon>
        <taxon>Lactobacillales</taxon>
        <taxon>Lactobacillaceae</taxon>
        <taxon>Lentilactobacillus</taxon>
    </lineage>
</organism>
<evidence type="ECO:0000256" key="5">
    <source>
        <dbReference type="ARBA" id="ARBA00022777"/>
    </source>
</evidence>
<proteinExistence type="inferred from homology"/>
<evidence type="ECO:0000256" key="3">
    <source>
        <dbReference type="ARBA" id="ARBA00022697"/>
    </source>
</evidence>
<dbReference type="UniPathway" id="UPA00050">
    <property type="reaction ID" value="UER00064"/>
</dbReference>
<comment type="function">
    <text evidence="7">Catalyzes the ATP-dependent phosphorylation of L-homoserine to L-homoserine phosphate.</text>
</comment>
<comment type="pathway">
    <text evidence="7">Amino-acid biosynthesis; L-threonine biosynthesis; L-threonine from L-aspartate: step 4/5.</text>
</comment>
<dbReference type="GO" id="GO:0004413">
    <property type="term" value="F:homoserine kinase activity"/>
    <property type="evidence" value="ECO:0007669"/>
    <property type="project" value="UniProtKB-UniRule"/>
</dbReference>
<dbReference type="PATRIC" id="fig|1423743.5.peg.2204"/>
<feature type="domain" description="GHMP kinase C-terminal" evidence="10">
    <location>
        <begin position="204"/>
        <end position="267"/>
    </location>
</feature>
<protein>
    <recommendedName>
        <fullName evidence="7 8">Homoserine kinase</fullName>
        <shortName evidence="7">HK</shortName>
        <shortName evidence="7">HSK</shortName>
        <ecNumber evidence="7 8">2.7.1.39</ecNumber>
    </recommendedName>
</protein>
<dbReference type="Gene3D" id="3.30.70.890">
    <property type="entry name" value="GHMP kinase, C-terminal domain"/>
    <property type="match status" value="1"/>
</dbReference>
<dbReference type="Pfam" id="PF00288">
    <property type="entry name" value="GHMP_kinases_N"/>
    <property type="match status" value="1"/>
</dbReference>
<evidence type="ECO:0000313" key="11">
    <source>
        <dbReference type="EMBL" id="GAF37264.1"/>
    </source>
</evidence>
<evidence type="ECO:0000256" key="2">
    <source>
        <dbReference type="ARBA" id="ARBA00022679"/>
    </source>
</evidence>
<dbReference type="InterPro" id="IPR006204">
    <property type="entry name" value="GHMP_kinase_N_dom"/>
</dbReference>
<keyword evidence="4 7" id="KW-0547">Nucleotide-binding</keyword>
<dbReference type="InterPro" id="IPR020568">
    <property type="entry name" value="Ribosomal_Su5_D2-typ_SF"/>
</dbReference>
<comment type="caution">
    <text evidence="7">Lacks conserved residue(s) required for the propagation of feature annotation.</text>
</comment>
<evidence type="ECO:0000259" key="9">
    <source>
        <dbReference type="Pfam" id="PF00288"/>
    </source>
</evidence>
<dbReference type="InterPro" id="IPR014721">
    <property type="entry name" value="Ribsml_uS5_D2-typ_fold_subgr"/>
</dbReference>
<keyword evidence="2 7" id="KW-0808">Transferase</keyword>